<accession>A0AAV5KQ42</accession>
<dbReference type="Pfam" id="PF10536">
    <property type="entry name" value="PMD"/>
    <property type="match status" value="1"/>
</dbReference>
<keyword evidence="5" id="KW-1185">Reference proteome</keyword>
<evidence type="ECO:0000259" key="3">
    <source>
        <dbReference type="Pfam" id="PF10536"/>
    </source>
</evidence>
<keyword evidence="2" id="KW-0472">Membrane</keyword>
<feature type="compositionally biased region" description="Basic and acidic residues" evidence="1">
    <location>
        <begin position="399"/>
        <end position="413"/>
    </location>
</feature>
<name>A0AAV5KQ42_9ROSI</name>
<dbReference type="AlphaFoldDB" id="A0AAV5KQ42"/>
<dbReference type="Proteomes" id="UP001054252">
    <property type="component" value="Unassembled WGS sequence"/>
</dbReference>
<keyword evidence="2" id="KW-1133">Transmembrane helix</keyword>
<evidence type="ECO:0000256" key="1">
    <source>
        <dbReference type="SAM" id="MobiDB-lite"/>
    </source>
</evidence>
<gene>
    <name evidence="4" type="ORF">SLEP1_g36016</name>
</gene>
<feature type="compositionally biased region" description="Low complexity" evidence="1">
    <location>
        <begin position="376"/>
        <end position="397"/>
    </location>
</feature>
<keyword evidence="2" id="KW-0812">Transmembrane</keyword>
<evidence type="ECO:0000313" key="4">
    <source>
        <dbReference type="EMBL" id="GKV26781.1"/>
    </source>
</evidence>
<dbReference type="EMBL" id="BPVZ01000073">
    <property type="protein sequence ID" value="GKV26781.1"/>
    <property type="molecule type" value="Genomic_DNA"/>
</dbReference>
<feature type="region of interest" description="Disordered" evidence="1">
    <location>
        <begin position="372"/>
        <end position="413"/>
    </location>
</feature>
<dbReference type="InterPro" id="IPR019557">
    <property type="entry name" value="AminoTfrase-like_pln_mobile"/>
</dbReference>
<feature type="transmembrane region" description="Helical" evidence="2">
    <location>
        <begin position="68"/>
        <end position="89"/>
    </location>
</feature>
<feature type="transmembrane region" description="Helical" evidence="2">
    <location>
        <begin position="135"/>
        <end position="154"/>
    </location>
</feature>
<evidence type="ECO:0000256" key="2">
    <source>
        <dbReference type="SAM" id="Phobius"/>
    </source>
</evidence>
<reference evidence="4 5" key="1">
    <citation type="journal article" date="2021" name="Commun. Biol.">
        <title>The genome of Shorea leprosula (Dipterocarpaceae) highlights the ecological relevance of drought in aseasonal tropical rainforests.</title>
        <authorList>
            <person name="Ng K.K.S."/>
            <person name="Kobayashi M.J."/>
            <person name="Fawcett J.A."/>
            <person name="Hatakeyama M."/>
            <person name="Paape T."/>
            <person name="Ng C.H."/>
            <person name="Ang C.C."/>
            <person name="Tnah L.H."/>
            <person name="Lee C.T."/>
            <person name="Nishiyama T."/>
            <person name="Sese J."/>
            <person name="O'Brien M.J."/>
            <person name="Copetti D."/>
            <person name="Mohd Noor M.I."/>
            <person name="Ong R.C."/>
            <person name="Putra M."/>
            <person name="Sireger I.Z."/>
            <person name="Indrioko S."/>
            <person name="Kosugi Y."/>
            <person name="Izuno A."/>
            <person name="Isagi Y."/>
            <person name="Lee S.L."/>
            <person name="Shimizu K.K."/>
        </authorList>
    </citation>
    <scope>NUCLEOTIDE SEQUENCE [LARGE SCALE GENOMIC DNA]</scope>
    <source>
        <strain evidence="4">214</strain>
    </source>
</reference>
<protein>
    <recommendedName>
        <fullName evidence="3">Aminotransferase-like plant mobile domain-containing protein</fullName>
    </recommendedName>
</protein>
<sequence>MNMMFLTIIGEKDPCYIMLTSDEHSTKIALRRLMRKNMIASSRSWRGDYSIDFPMWMLYFWISEGKDSLYVCVAFLTTWLSNFIFKGFLNHEIMAKCILLAIRLAKGVKLPLASVMLGLLYHMLELLHADEILGLVYYIIETYACLFLLQMFVWERFYPYYLGRVTSGKVLKEYPMAKYGYSSGTTPLAYSWIGKWKVKGQVVLEIDGFLNDHGSSWTASKDGFNLIPVLDGEDASSKSEEAKEVEALKVNMEEALANLVVHQKILAKEIGEPPLLDYILSLVNSIINWSDYASFAAELAKKAKASSVPPSKRGVKVSYGTPNVVKRPEVAKAHPKVTILKACSISKLPPFSTGKAKVGAVASEGKRKATVEEISFDSNENSKSKSNNSDTSSISKNGLEQRNEDKGPHDSIDINKAASNELELDVGDAMKKPVSSGNLNEMDKDREMSLTRFGLVPTRDAWSVGKVKVTPFVKMNEDSYLCKDVIDDAENINFEVGTIRAHLLDLAKAFLDKGEFGMVGGDMAHNLDRGIEEQAKHVKEMEKSLAEMKEFVLKSEERLKSTKVYLESLNQDKELLGSWEIVQLCHACIKIAKTCGDEPGCFWP</sequence>
<feature type="domain" description="Aminotransferase-like plant mobile" evidence="3">
    <location>
        <begin position="61"/>
        <end position="159"/>
    </location>
</feature>
<proteinExistence type="predicted"/>
<organism evidence="4 5">
    <name type="scientific">Rubroshorea leprosula</name>
    <dbReference type="NCBI Taxonomy" id="152421"/>
    <lineage>
        <taxon>Eukaryota</taxon>
        <taxon>Viridiplantae</taxon>
        <taxon>Streptophyta</taxon>
        <taxon>Embryophyta</taxon>
        <taxon>Tracheophyta</taxon>
        <taxon>Spermatophyta</taxon>
        <taxon>Magnoliopsida</taxon>
        <taxon>eudicotyledons</taxon>
        <taxon>Gunneridae</taxon>
        <taxon>Pentapetalae</taxon>
        <taxon>rosids</taxon>
        <taxon>malvids</taxon>
        <taxon>Malvales</taxon>
        <taxon>Dipterocarpaceae</taxon>
        <taxon>Rubroshorea</taxon>
    </lineage>
</organism>
<comment type="caution">
    <text evidence="4">The sequence shown here is derived from an EMBL/GenBank/DDBJ whole genome shotgun (WGS) entry which is preliminary data.</text>
</comment>
<evidence type="ECO:0000313" key="5">
    <source>
        <dbReference type="Proteomes" id="UP001054252"/>
    </source>
</evidence>